<dbReference type="EMBL" id="JBEDNP010000029">
    <property type="protein sequence ID" value="MEQ3542262.1"/>
    <property type="molecule type" value="Genomic_DNA"/>
</dbReference>
<organism evidence="1 2">
    <name type="scientific">Pseudonocardia tropica</name>
    <dbReference type="NCBI Taxonomy" id="681289"/>
    <lineage>
        <taxon>Bacteria</taxon>
        <taxon>Bacillati</taxon>
        <taxon>Actinomycetota</taxon>
        <taxon>Actinomycetes</taxon>
        <taxon>Pseudonocardiales</taxon>
        <taxon>Pseudonocardiaceae</taxon>
        <taxon>Pseudonocardia</taxon>
    </lineage>
</organism>
<name>A0ABV1K1Z3_9PSEU</name>
<keyword evidence="2" id="KW-1185">Reference proteome</keyword>
<dbReference type="SUPFAM" id="SSF52833">
    <property type="entry name" value="Thioredoxin-like"/>
    <property type="match status" value="1"/>
</dbReference>
<dbReference type="RefSeq" id="WP_345651003.1">
    <property type="nucleotide sequence ID" value="NZ_BAABLY010000072.1"/>
</dbReference>
<evidence type="ECO:0000313" key="1">
    <source>
        <dbReference type="EMBL" id="MEQ3542262.1"/>
    </source>
</evidence>
<protein>
    <submittedName>
        <fullName evidence="1">DUF2703 domain-containing protein</fullName>
    </submittedName>
</protein>
<proteinExistence type="predicted"/>
<dbReference type="Proteomes" id="UP001464923">
    <property type="component" value="Unassembled WGS sequence"/>
</dbReference>
<reference evidence="1 2" key="1">
    <citation type="submission" date="2024-03" db="EMBL/GenBank/DDBJ databases">
        <title>Draft genome sequence of Pseudonocardia tropica JCM 19149.</title>
        <authorList>
            <person name="Butdee W."/>
            <person name="Duangmal K."/>
        </authorList>
    </citation>
    <scope>NUCLEOTIDE SEQUENCE [LARGE SCALE GENOMIC DNA]</scope>
    <source>
        <strain evidence="1 2">JCM 19149</strain>
    </source>
</reference>
<comment type="caution">
    <text evidence="1">The sequence shown here is derived from an EMBL/GenBank/DDBJ whole genome shotgun (WGS) entry which is preliminary data.</text>
</comment>
<gene>
    <name evidence="1" type="ORF">WHI96_25980</name>
</gene>
<sequence>MTTTTEPTEVLLEVLYLDARTCSPCRATLGAVDEAAAELGRHLEETGRRLTVRTIHVTDPQQAEELGFVSSPTVRVDGTDIELDLREQPCGTCSALAGEQVECRTFAWRGERHPSPPAEMIVSRILDHLDGTLPAATGPRASGASSVGRFLTARAVP</sequence>
<accession>A0ABV1K1Z3</accession>
<dbReference type="InterPro" id="IPR036249">
    <property type="entry name" value="Thioredoxin-like_sf"/>
</dbReference>
<evidence type="ECO:0000313" key="2">
    <source>
        <dbReference type="Proteomes" id="UP001464923"/>
    </source>
</evidence>
<dbReference type="InterPro" id="IPR021219">
    <property type="entry name" value="DUF2703"/>
</dbReference>
<dbReference type="Pfam" id="PF10865">
    <property type="entry name" value="DUF2703"/>
    <property type="match status" value="1"/>
</dbReference>